<comment type="caution">
    <text evidence="8">The sequence shown here is derived from an EMBL/GenBank/DDBJ whole genome shotgun (WGS) entry which is preliminary data.</text>
</comment>
<accession>A0ABS3SXT1</accession>
<evidence type="ECO:0000256" key="5">
    <source>
        <dbReference type="ARBA" id="ARBA00023049"/>
    </source>
</evidence>
<dbReference type="Proteomes" id="UP000681315">
    <property type="component" value="Unassembled WGS sequence"/>
</dbReference>
<keyword evidence="4" id="KW-0862">Zinc</keyword>
<feature type="domain" description="Peptidase M16 C-terminal" evidence="7">
    <location>
        <begin position="214"/>
        <end position="403"/>
    </location>
</feature>
<dbReference type="SUPFAM" id="SSF63411">
    <property type="entry name" value="LuxS/MPP-like metallohydrolase"/>
    <property type="match status" value="4"/>
</dbReference>
<dbReference type="RefSeq" id="WP_208235366.1">
    <property type="nucleotide sequence ID" value="NZ_JAGEVG010000037.1"/>
</dbReference>
<name>A0ABS3SXT1_9FLAO</name>
<protein>
    <submittedName>
        <fullName evidence="8">Insulinase family protein</fullName>
    </submittedName>
</protein>
<dbReference type="PANTHER" id="PTHR43690">
    <property type="entry name" value="NARDILYSIN"/>
    <property type="match status" value="1"/>
</dbReference>
<dbReference type="InterPro" id="IPR050626">
    <property type="entry name" value="Peptidase_M16"/>
</dbReference>
<dbReference type="Pfam" id="PF00675">
    <property type="entry name" value="Peptidase_M16"/>
    <property type="match status" value="1"/>
</dbReference>
<evidence type="ECO:0000259" key="6">
    <source>
        <dbReference type="Pfam" id="PF00675"/>
    </source>
</evidence>
<feature type="domain" description="Peptidase M16 N-terminal" evidence="6">
    <location>
        <begin position="60"/>
        <end position="176"/>
    </location>
</feature>
<reference evidence="8 9" key="1">
    <citation type="submission" date="2021-03" db="EMBL/GenBank/DDBJ databases">
        <title>Gelidibacter sp. nov., isolated from costal sediment.</title>
        <authorList>
            <person name="Lun K.-Y."/>
        </authorList>
    </citation>
    <scope>NUCLEOTIDE SEQUENCE [LARGE SCALE GENOMIC DNA]</scope>
    <source>
        <strain evidence="8 9">DF109</strain>
    </source>
</reference>
<keyword evidence="2" id="KW-0645">Protease</keyword>
<dbReference type="InterPro" id="IPR011765">
    <property type="entry name" value="Pept_M16_N"/>
</dbReference>
<feature type="domain" description="Peptidase M16 C-terminal" evidence="7">
    <location>
        <begin position="709"/>
        <end position="886"/>
    </location>
</feature>
<organism evidence="8 9">
    <name type="scientific">Gelidibacter pelagius</name>
    <dbReference type="NCBI Taxonomy" id="2819985"/>
    <lineage>
        <taxon>Bacteria</taxon>
        <taxon>Pseudomonadati</taxon>
        <taxon>Bacteroidota</taxon>
        <taxon>Flavobacteriia</taxon>
        <taxon>Flavobacteriales</taxon>
        <taxon>Flavobacteriaceae</taxon>
        <taxon>Gelidibacter</taxon>
    </lineage>
</organism>
<evidence type="ECO:0000313" key="8">
    <source>
        <dbReference type="EMBL" id="MBO3100261.1"/>
    </source>
</evidence>
<dbReference type="InterPro" id="IPR011249">
    <property type="entry name" value="Metalloenz_LuxS/M16"/>
</dbReference>
<evidence type="ECO:0000256" key="2">
    <source>
        <dbReference type="ARBA" id="ARBA00022670"/>
    </source>
</evidence>
<dbReference type="EMBL" id="JAGEVG010000037">
    <property type="protein sequence ID" value="MBO3100261.1"/>
    <property type="molecule type" value="Genomic_DNA"/>
</dbReference>
<dbReference type="PANTHER" id="PTHR43690:SF17">
    <property type="entry name" value="PROTEIN YHJJ"/>
    <property type="match status" value="1"/>
</dbReference>
<keyword evidence="3" id="KW-0378">Hydrolase</keyword>
<dbReference type="InterPro" id="IPR007863">
    <property type="entry name" value="Peptidase_M16_C"/>
</dbReference>
<keyword evidence="5" id="KW-0482">Metalloprotease</keyword>
<gene>
    <name evidence="8" type="ORF">J4051_18470</name>
</gene>
<evidence type="ECO:0000313" key="9">
    <source>
        <dbReference type="Proteomes" id="UP000681315"/>
    </source>
</evidence>
<dbReference type="Gene3D" id="3.30.830.10">
    <property type="entry name" value="Metalloenzyme, LuxS/M16 peptidase-like"/>
    <property type="match status" value="4"/>
</dbReference>
<evidence type="ECO:0000259" key="7">
    <source>
        <dbReference type="Pfam" id="PF05193"/>
    </source>
</evidence>
<evidence type="ECO:0000256" key="4">
    <source>
        <dbReference type="ARBA" id="ARBA00022833"/>
    </source>
</evidence>
<proteinExistence type="inferred from homology"/>
<keyword evidence="9" id="KW-1185">Reference proteome</keyword>
<evidence type="ECO:0000256" key="3">
    <source>
        <dbReference type="ARBA" id="ARBA00022801"/>
    </source>
</evidence>
<comment type="similarity">
    <text evidence="1">Belongs to the peptidase M16 family.</text>
</comment>
<sequence>MTHNRIINLIFLTWSASIYLNSISAQQKSVEESNFEKLDQSIRHGKLPNGFTYFIKPLKTPQPKLSLNFYVKAGFYQEDEDQVELAHFVEHMAFKGGDHIPNGIKNDPELLEKNDVYRNDITATASLEFTKYVFNVQPNNFKAFNFGLLFFHDIASSLKFTERDIDNERGVMIQELIFRNGSNLSDYYIKETINTNLFPCRNEIGNLFEHYKNFKRESLVRYYKDWYRPDLMALTVVGNIKDIDSLEQHIINSFIDIERNRNPRKMNDCKSTYFTSPKNFLKFEKKIDQEKSLIPDFVEFQLFFRDTHALKEFNTFQGVQREISWKLLTEILNSRFLEATNMYNNSFKANSRYSNTSHPSALSIKITTENKMQRQALEDCMKIMLQTKKFGVTDKEWTMAKSRFLQRIKDDNLENSQYWQRELEKHIVYGEEMPSDKQKKIINWLSALSLSEFNELAKEFLNKMPEDIIIIAPSGHKALSYSEKQVRKWIEQIHNAAEKPFHPKSAPQALIKKEILADLKTNDYIKEISGTSGATELILNNGVKVSLKSYTPSSGAHNKNIMVHGFSPYGASSFPKEDYFSAINAPLIVKHTGVGGLDKFQIERFLADSGFKNGVRPYIEYSETGIKGDAPLQNLENLLQLVYLHFKEPGTNKAAFKDWVVKEKIKFRKLPYSLHVSDFLHGIKDFTDESSETPMGTIRFKGISKTNMNRAHDIYKQLYGSAKDFTFIISGDFKLETVVPLVKKYLGNLPNSSESNIKNINGLSAVSPTRKPVEQVIHFDYNNNIKGQKYGIRFLLKTNDPNNWQEEINLKALSVLTNYKLKDLRYARGLGLYNFGVDGKLNNSLSRYEIDFIFDTTPSEFEDLRTEANLLINEIKLGEIDDNLFMSAVKHLHLLYNLDQLNKNSQTIKRLHEHYRFDKQWVNPIEMNEYVKSLTLEDIINSAQKYFNEDNKYEFSMMDGNDSM</sequence>
<evidence type="ECO:0000256" key="1">
    <source>
        <dbReference type="ARBA" id="ARBA00007261"/>
    </source>
</evidence>
<dbReference type="Pfam" id="PF05193">
    <property type="entry name" value="Peptidase_M16_C"/>
    <property type="match status" value="2"/>
</dbReference>